<protein>
    <submittedName>
        <fullName evidence="1">Uncharacterized protein</fullName>
    </submittedName>
</protein>
<accession>A0A4S8R1J9</accession>
<comment type="caution">
    <text evidence="1">The sequence shown here is derived from an EMBL/GenBank/DDBJ whole genome shotgun (WGS) entry which is preliminary data.</text>
</comment>
<dbReference type="InterPro" id="IPR053204">
    <property type="entry name" value="Oxopyrrolidines_Biosynth-assoc"/>
</dbReference>
<gene>
    <name evidence="1" type="ORF">BGAL_0105g00220</name>
</gene>
<sequence>MPRSRKQKRMMADEANKLKNIAHIEKTPQFVLLLPLIEDPSSNVSSTLDAHSAITSNTIANAKKEIWANDKTSSANGSDLLRDHPYDTWCALFVLVARTSPDQQSRLIEFILGLQKIEVVDKETSQSNVLKYYDMELWGQLPGFGWEAREIFNTGSLFTFSFLLIFLRKLTSHEDAYSSTLTDREKTSYENKNAFLAQLLSTSKVGIGVHEFEPLDFSLFALWVFRDAFENKEGKSKNLAIRVACWWLVFAAEKLWLNVVNEKSMPGRTGAGGDLYEKKGWIGYSRERWDIWREGLRNADGDRETRKLISDALACMERATSFES</sequence>
<dbReference type="PANTHER" id="PTHR38797:SF6">
    <property type="match status" value="1"/>
</dbReference>
<reference evidence="1 2" key="1">
    <citation type="submission" date="2017-12" db="EMBL/GenBank/DDBJ databases">
        <title>Comparative genomics of Botrytis spp.</title>
        <authorList>
            <person name="Valero-Jimenez C.A."/>
            <person name="Tapia P."/>
            <person name="Veloso J."/>
            <person name="Silva-Moreno E."/>
            <person name="Staats M."/>
            <person name="Valdes J.H."/>
            <person name="Van Kan J.A.L."/>
        </authorList>
    </citation>
    <scope>NUCLEOTIDE SEQUENCE [LARGE SCALE GENOMIC DNA]</scope>
    <source>
        <strain evidence="1 2">MUCL435</strain>
    </source>
</reference>
<evidence type="ECO:0000313" key="1">
    <source>
        <dbReference type="EMBL" id="THV51608.1"/>
    </source>
</evidence>
<name>A0A4S8R1J9_9HELO</name>
<dbReference type="OrthoDB" id="3350591at2759"/>
<evidence type="ECO:0000313" key="2">
    <source>
        <dbReference type="Proteomes" id="UP000308671"/>
    </source>
</evidence>
<keyword evidence="2" id="KW-1185">Reference proteome</keyword>
<dbReference type="InterPro" id="IPR022085">
    <property type="entry name" value="OpdG"/>
</dbReference>
<dbReference type="PANTHER" id="PTHR38797">
    <property type="entry name" value="NUCLEAR PORE COMPLEX PROTEIN NUP85-RELATED"/>
    <property type="match status" value="1"/>
</dbReference>
<dbReference type="EMBL" id="PQXL01000105">
    <property type="protein sequence ID" value="THV51608.1"/>
    <property type="molecule type" value="Genomic_DNA"/>
</dbReference>
<dbReference type="AlphaFoldDB" id="A0A4S8R1J9"/>
<dbReference type="Pfam" id="PF12311">
    <property type="entry name" value="DUF3632"/>
    <property type="match status" value="1"/>
</dbReference>
<dbReference type="Proteomes" id="UP000308671">
    <property type="component" value="Unassembled WGS sequence"/>
</dbReference>
<organism evidence="1 2">
    <name type="scientific">Botrytis galanthina</name>
    <dbReference type="NCBI Taxonomy" id="278940"/>
    <lineage>
        <taxon>Eukaryota</taxon>
        <taxon>Fungi</taxon>
        <taxon>Dikarya</taxon>
        <taxon>Ascomycota</taxon>
        <taxon>Pezizomycotina</taxon>
        <taxon>Leotiomycetes</taxon>
        <taxon>Helotiales</taxon>
        <taxon>Sclerotiniaceae</taxon>
        <taxon>Botrytis</taxon>
    </lineage>
</organism>
<proteinExistence type="predicted"/>